<dbReference type="Proteomes" id="UP000254191">
    <property type="component" value="Unassembled WGS sequence"/>
</dbReference>
<organism evidence="2 3">
    <name type="scientific">Proteus mirabilis</name>
    <dbReference type="NCBI Taxonomy" id="584"/>
    <lineage>
        <taxon>Bacteria</taxon>
        <taxon>Pseudomonadati</taxon>
        <taxon>Pseudomonadota</taxon>
        <taxon>Gammaproteobacteria</taxon>
        <taxon>Enterobacterales</taxon>
        <taxon>Morganellaceae</taxon>
        <taxon>Proteus</taxon>
    </lineage>
</organism>
<dbReference type="EMBL" id="UGTS01000005">
    <property type="protein sequence ID" value="SUC38969.1"/>
    <property type="molecule type" value="Genomic_DNA"/>
</dbReference>
<protein>
    <submittedName>
        <fullName evidence="2">AsmA family</fullName>
    </submittedName>
</protein>
<keyword evidence="1" id="KW-1133">Transmembrane helix</keyword>
<evidence type="ECO:0000313" key="2">
    <source>
        <dbReference type="EMBL" id="SUC38969.1"/>
    </source>
</evidence>
<feature type="transmembrane region" description="Helical" evidence="1">
    <location>
        <begin position="7"/>
        <end position="26"/>
    </location>
</feature>
<dbReference type="RefSeq" id="WP_004246814.1">
    <property type="nucleotide sequence ID" value="NZ_JBPQOM010000004.1"/>
</dbReference>
<sequence length="562" mass="62759">MRWLIKSLVSLILIVILFIIVIYAFLQTQWGAQKTSEWLTQYSDYDIRFSGIEHDLTQPEQIVVYDLSINPKQDKTAVLAQSAQLRFNWQFFTTPSHLQKITLENGKIILANKIAPLPVSADILQFKNMQLDSMPTSSTTFTFSANKITGGITPWKPTSTDPIGAGHFQFSIADGMIGKNSFNNFIVAGEYQPNRILIEKLATQFLNGSLSLSGQYQDNQWQLNDVYLTGLRWQSTKTLEELQQSLSQSPVMTIKQLNIVDFTAEGKQWAISGLAGQFSQIAWNNSLSLTSGELNTDDIVYKNQHVTDVIAKLNQQDNLFNIDNLSLRYEKGLIKLAGQWNSETKTLNIEDATLSGILYTLPEQWLSFFAKPIEQDVKSINIKQLSLNQSILIDINPLFPFQFTGLTGQLKNLIIAKDGQWGLWQGTATLSADSGTLNGVELRRPDITLMTQQDTAIIPQFSAFVDKGIVRGSAALEQNNNQRLFSLIVNGLNVPLSLPNNMGWKLSQPTDETGQFTLKLKGNLAADAVIPTLNGTLIGKKDDQTPIDDRMQDGEIINNLSF</sequence>
<proteinExistence type="predicted"/>
<dbReference type="AlphaFoldDB" id="A0A379GDA0"/>
<keyword evidence="1" id="KW-0472">Membrane</keyword>
<keyword evidence="1" id="KW-0812">Transmembrane</keyword>
<evidence type="ECO:0000313" key="3">
    <source>
        <dbReference type="Proteomes" id="UP000254191"/>
    </source>
</evidence>
<gene>
    <name evidence="2" type="ORF">NCTC11938_03260</name>
</gene>
<reference evidence="2 3" key="1">
    <citation type="submission" date="2018-06" db="EMBL/GenBank/DDBJ databases">
        <authorList>
            <consortium name="Pathogen Informatics"/>
            <person name="Doyle S."/>
        </authorList>
    </citation>
    <scope>NUCLEOTIDE SEQUENCE [LARGE SCALE GENOMIC DNA]</scope>
    <source>
        <strain evidence="2 3">NCTC11938</strain>
    </source>
</reference>
<evidence type="ECO:0000256" key="1">
    <source>
        <dbReference type="SAM" id="Phobius"/>
    </source>
</evidence>
<name>A0A379GDA0_PROMI</name>
<accession>A0A379GDA0</accession>